<name>A0A0E9SRN8_ANGAN</name>
<organism evidence="1">
    <name type="scientific">Anguilla anguilla</name>
    <name type="common">European freshwater eel</name>
    <name type="synonym">Muraena anguilla</name>
    <dbReference type="NCBI Taxonomy" id="7936"/>
    <lineage>
        <taxon>Eukaryota</taxon>
        <taxon>Metazoa</taxon>
        <taxon>Chordata</taxon>
        <taxon>Craniata</taxon>
        <taxon>Vertebrata</taxon>
        <taxon>Euteleostomi</taxon>
        <taxon>Actinopterygii</taxon>
        <taxon>Neopterygii</taxon>
        <taxon>Teleostei</taxon>
        <taxon>Anguilliformes</taxon>
        <taxon>Anguillidae</taxon>
        <taxon>Anguilla</taxon>
    </lineage>
</organism>
<reference evidence="1" key="2">
    <citation type="journal article" date="2015" name="Fish Shellfish Immunol.">
        <title>Early steps in the European eel (Anguilla anguilla)-Vibrio vulnificus interaction in the gills: Role of the RtxA13 toxin.</title>
        <authorList>
            <person name="Callol A."/>
            <person name="Pajuelo D."/>
            <person name="Ebbesson L."/>
            <person name="Teles M."/>
            <person name="MacKenzie S."/>
            <person name="Amaro C."/>
        </authorList>
    </citation>
    <scope>NUCLEOTIDE SEQUENCE</scope>
</reference>
<dbReference type="AlphaFoldDB" id="A0A0E9SRN8"/>
<proteinExistence type="predicted"/>
<reference evidence="1" key="1">
    <citation type="submission" date="2014-11" db="EMBL/GenBank/DDBJ databases">
        <authorList>
            <person name="Amaro Gonzalez C."/>
        </authorList>
    </citation>
    <scope>NUCLEOTIDE SEQUENCE</scope>
</reference>
<evidence type="ECO:0000313" key="1">
    <source>
        <dbReference type="EMBL" id="JAH43305.1"/>
    </source>
</evidence>
<dbReference type="EMBL" id="GBXM01065272">
    <property type="protein sequence ID" value="JAH43305.1"/>
    <property type="molecule type" value="Transcribed_RNA"/>
</dbReference>
<protein>
    <submittedName>
        <fullName evidence="1">Uncharacterized protein</fullName>
    </submittedName>
</protein>
<accession>A0A0E9SRN8</accession>
<sequence length="32" mass="3971">MFGEMRSIQTVHFNRTRFHHTGPLLSRREQHY</sequence>